<evidence type="ECO:0000256" key="1">
    <source>
        <dbReference type="ARBA" id="ARBA00007448"/>
    </source>
</evidence>
<dbReference type="EMBL" id="CP053069">
    <property type="protein sequence ID" value="QJR12060.1"/>
    <property type="molecule type" value="Genomic_DNA"/>
</dbReference>
<accession>A0A6M4GXQ5</accession>
<dbReference type="AlphaFoldDB" id="A0A6M4GXQ5"/>
<evidence type="ECO:0000259" key="2">
    <source>
        <dbReference type="SMART" id="SM00382"/>
    </source>
</evidence>
<dbReference type="SMART" id="SM00382">
    <property type="entry name" value="AAA"/>
    <property type="match status" value="1"/>
</dbReference>
<dbReference type="Proteomes" id="UP000501534">
    <property type="component" value="Chromosome"/>
</dbReference>
<dbReference type="InterPro" id="IPR027417">
    <property type="entry name" value="P-loop_NTPase"/>
</dbReference>
<feature type="domain" description="AAA+ ATPase" evidence="2">
    <location>
        <begin position="167"/>
        <end position="296"/>
    </location>
</feature>
<gene>
    <name evidence="3" type="ORF">DSM104443_03143</name>
</gene>
<dbReference type="Pfam" id="PF00004">
    <property type="entry name" value="AAA"/>
    <property type="match status" value="1"/>
</dbReference>
<dbReference type="InterPro" id="IPR003959">
    <property type="entry name" value="ATPase_AAA_core"/>
</dbReference>
<evidence type="ECO:0000313" key="3">
    <source>
        <dbReference type="EMBL" id="QJR12060.1"/>
    </source>
</evidence>
<protein>
    <recommendedName>
        <fullName evidence="2">AAA+ ATPase domain-containing protein</fullName>
    </recommendedName>
</protein>
<dbReference type="InterPro" id="IPR003593">
    <property type="entry name" value="AAA+_ATPase"/>
</dbReference>
<comment type="similarity">
    <text evidence="1">Belongs to the AAA ATPase family. BCS1 subfamily.</text>
</comment>
<organism evidence="3 4">
    <name type="scientific">Usitatibacter rugosus</name>
    <dbReference type="NCBI Taxonomy" id="2732067"/>
    <lineage>
        <taxon>Bacteria</taxon>
        <taxon>Pseudomonadati</taxon>
        <taxon>Pseudomonadota</taxon>
        <taxon>Betaproteobacteria</taxon>
        <taxon>Nitrosomonadales</taxon>
        <taxon>Usitatibacteraceae</taxon>
        <taxon>Usitatibacter</taxon>
    </lineage>
</organism>
<reference evidence="3 4" key="1">
    <citation type="submission" date="2020-04" db="EMBL/GenBank/DDBJ databases">
        <title>Usitatibacter rugosus gen. nov., sp. nov. and Usitatibacter palustris sp. nov., novel members of Usitatibacteraceae fam. nov. within the order Nitrosomonadales isolated from soil.</title>
        <authorList>
            <person name="Huber K.J."/>
            <person name="Neumann-Schaal M."/>
            <person name="Geppert A."/>
            <person name="Luckner M."/>
            <person name="Wanner G."/>
            <person name="Overmann J."/>
        </authorList>
    </citation>
    <scope>NUCLEOTIDE SEQUENCE [LARGE SCALE GENOMIC DNA]</scope>
    <source>
        <strain evidence="3 4">0125_3</strain>
    </source>
</reference>
<dbReference type="PANTHER" id="PTHR23070">
    <property type="entry name" value="BCS1 AAA-TYPE ATPASE"/>
    <property type="match status" value="1"/>
</dbReference>
<dbReference type="KEGG" id="uru:DSM104443_03143"/>
<dbReference type="GO" id="GO:0016887">
    <property type="term" value="F:ATP hydrolysis activity"/>
    <property type="evidence" value="ECO:0007669"/>
    <property type="project" value="InterPro"/>
</dbReference>
<dbReference type="Gene3D" id="3.40.50.300">
    <property type="entry name" value="P-loop containing nucleotide triphosphate hydrolases"/>
    <property type="match status" value="1"/>
</dbReference>
<evidence type="ECO:0000313" key="4">
    <source>
        <dbReference type="Proteomes" id="UP000501534"/>
    </source>
</evidence>
<name>A0A6M4GXQ5_9PROT</name>
<dbReference type="InterPro" id="IPR050747">
    <property type="entry name" value="Mitochondrial_chaperone_BCS1"/>
</dbReference>
<proteinExistence type="inferred from homology"/>
<sequence>MKAGRIQEAIFKSRLVHAFETGTSRYPIYRRVRFAARVELEALLDAVALDTSWHAERLDQGTLILDAEGLYATGWGGRKADYCSFVFHIHAASPQRAEEATQRILGKAAATRITEPMFTVNWCFVTGNGDIESASIEELADDVLIDEAYPEIKGGVQAFVERYLDAKETVLVLQGPPGTGKTRLIRAILGEISRRKDGESEALYTGDMKALQTDQIFVKFITGWDDAFVVEDADHLLKPRCDGNEHLHRFLTIADGVVRSQGRKIIFSTNLPNVGDLDEALIRPGRCFARVNVRALTADEARKLAIRVADGDPVELERAGKAFEAGRSHSLASVYQSVNA</sequence>
<dbReference type="RefSeq" id="WP_171093928.1">
    <property type="nucleotide sequence ID" value="NZ_CP053069.1"/>
</dbReference>
<dbReference type="GO" id="GO:0005524">
    <property type="term" value="F:ATP binding"/>
    <property type="evidence" value="ECO:0007669"/>
    <property type="project" value="InterPro"/>
</dbReference>
<keyword evidence="4" id="KW-1185">Reference proteome</keyword>
<dbReference type="SUPFAM" id="SSF52540">
    <property type="entry name" value="P-loop containing nucleoside triphosphate hydrolases"/>
    <property type="match status" value="1"/>
</dbReference>